<feature type="binding site" evidence="9 12">
    <location>
        <position position="197"/>
    </location>
    <ligand>
        <name>substrate</name>
    </ligand>
</feature>
<dbReference type="GO" id="GO:0030145">
    <property type="term" value="F:manganese ion binding"/>
    <property type="evidence" value="ECO:0007669"/>
    <property type="project" value="UniProtKB-UniRule"/>
</dbReference>
<comment type="function">
    <text evidence="2 9">Catalyzes the interconversion of 2-phosphoglycerate and 3-phosphoglycerate.</text>
</comment>
<feature type="binding site" evidence="9 12">
    <location>
        <position position="129"/>
    </location>
    <ligand>
        <name>substrate</name>
    </ligand>
</feature>
<dbReference type="PANTHER" id="PTHR31637:SF0">
    <property type="entry name" value="2,3-BISPHOSPHOGLYCERATE-INDEPENDENT PHOSPHOGLYCERATE MUTASE"/>
    <property type="match status" value="1"/>
</dbReference>
<dbReference type="GO" id="GO:0005829">
    <property type="term" value="C:cytosol"/>
    <property type="evidence" value="ECO:0007669"/>
    <property type="project" value="TreeGrafter"/>
</dbReference>
<evidence type="ECO:0000313" key="17">
    <source>
        <dbReference type="Proteomes" id="UP000177349"/>
    </source>
</evidence>
<dbReference type="InterPro" id="IPR005995">
    <property type="entry name" value="Pgm_bpd_ind"/>
</dbReference>
<evidence type="ECO:0000256" key="2">
    <source>
        <dbReference type="ARBA" id="ARBA00002315"/>
    </source>
</evidence>
<name>A0A1G2BUV3_9BACT</name>
<evidence type="ECO:0000256" key="10">
    <source>
        <dbReference type="NCBIfam" id="TIGR01307"/>
    </source>
</evidence>
<dbReference type="FunFam" id="3.40.1450.10:FF:000002">
    <property type="entry name" value="2,3-bisphosphoglycerate-independent phosphoglycerate mutase"/>
    <property type="match status" value="1"/>
</dbReference>
<keyword evidence="5 9" id="KW-0479">Metal-binding</keyword>
<evidence type="ECO:0000256" key="9">
    <source>
        <dbReference type="HAMAP-Rule" id="MF_01038"/>
    </source>
</evidence>
<keyword evidence="7 9" id="KW-0464">Manganese</keyword>
<feature type="binding site" evidence="9 13">
    <location>
        <position position="467"/>
    </location>
    <ligand>
        <name>Mn(2+)</name>
        <dbReference type="ChEBI" id="CHEBI:29035"/>
        <label>1</label>
    </ligand>
</feature>
<dbReference type="SUPFAM" id="SSF53649">
    <property type="entry name" value="Alkaline phosphatase-like"/>
    <property type="match status" value="1"/>
</dbReference>
<dbReference type="Pfam" id="PF01676">
    <property type="entry name" value="Metalloenzyme"/>
    <property type="match status" value="1"/>
</dbReference>
<dbReference type="EC" id="5.4.2.12" evidence="9 10"/>
<feature type="active site" description="Phosphoserine intermediate" evidence="9 11">
    <location>
        <position position="68"/>
    </location>
</feature>
<protein>
    <recommendedName>
        <fullName evidence="9 10">2,3-bisphosphoglycerate-independent phosphoglycerate mutase</fullName>
        <shortName evidence="9">BPG-independent PGAM</shortName>
        <shortName evidence="9">Phosphoglyceromutase</shortName>
        <shortName evidence="9">iPGM</shortName>
        <ecNumber evidence="9 10">5.4.2.12</ecNumber>
    </recommendedName>
</protein>
<comment type="caution">
    <text evidence="16">The sequence shown here is derived from an EMBL/GenBank/DDBJ whole genome shotgun (WGS) entry which is preliminary data.</text>
</comment>
<evidence type="ECO:0000256" key="8">
    <source>
        <dbReference type="ARBA" id="ARBA00023235"/>
    </source>
</evidence>
<dbReference type="InterPro" id="IPR036646">
    <property type="entry name" value="PGAM_B_sf"/>
</dbReference>
<feature type="binding site" evidence="9 13">
    <location>
        <position position="448"/>
    </location>
    <ligand>
        <name>Mn(2+)</name>
        <dbReference type="ChEBI" id="CHEBI:29035"/>
        <label>2</label>
    </ligand>
</feature>
<gene>
    <name evidence="9" type="primary">gpmI</name>
    <name evidence="16" type="ORF">A3B31_00880</name>
</gene>
<dbReference type="NCBIfam" id="TIGR01307">
    <property type="entry name" value="pgm_bpd_ind"/>
    <property type="match status" value="1"/>
</dbReference>
<organism evidence="16 17">
    <name type="scientific">Candidatus Komeilibacteria bacterium RIFCSPLOWO2_01_FULL_53_11</name>
    <dbReference type="NCBI Taxonomy" id="1798552"/>
    <lineage>
        <taxon>Bacteria</taxon>
        <taxon>Candidatus Komeiliibacteriota</taxon>
    </lineage>
</organism>
<feature type="binding site" evidence="9 12">
    <location>
        <begin position="159"/>
        <end position="160"/>
    </location>
    <ligand>
        <name>substrate</name>
    </ligand>
</feature>
<dbReference type="GO" id="GO:0006096">
    <property type="term" value="P:glycolytic process"/>
    <property type="evidence" value="ECO:0007669"/>
    <property type="project" value="UniProtKB-UniRule"/>
</dbReference>
<evidence type="ECO:0000259" key="15">
    <source>
        <dbReference type="Pfam" id="PF06415"/>
    </source>
</evidence>
<feature type="binding site" evidence="9 12">
    <location>
        <position position="340"/>
    </location>
    <ligand>
        <name>substrate</name>
    </ligand>
</feature>
<keyword evidence="8 9" id="KW-0413">Isomerase</keyword>
<comment type="catalytic activity">
    <reaction evidence="1 9">
        <text>(2R)-2-phosphoglycerate = (2R)-3-phosphoglycerate</text>
        <dbReference type="Rhea" id="RHEA:15901"/>
        <dbReference type="ChEBI" id="CHEBI:58272"/>
        <dbReference type="ChEBI" id="CHEBI:58289"/>
        <dbReference type="EC" id="5.4.2.12"/>
    </reaction>
</comment>
<comment type="pathway">
    <text evidence="3 9">Carbohydrate degradation; glycolysis; pyruvate from D-glyceraldehyde 3-phosphate: step 3/5.</text>
</comment>
<dbReference type="HAMAP" id="MF_01038">
    <property type="entry name" value="GpmI"/>
    <property type="match status" value="1"/>
</dbReference>
<comment type="subunit">
    <text evidence="9">Monomer.</text>
</comment>
<feature type="binding site" evidence="9 12">
    <location>
        <begin position="267"/>
        <end position="270"/>
    </location>
    <ligand>
        <name>substrate</name>
    </ligand>
</feature>
<feature type="binding site" evidence="9 13">
    <location>
        <position position="407"/>
    </location>
    <ligand>
        <name>Mn(2+)</name>
        <dbReference type="ChEBI" id="CHEBI:29035"/>
        <label>1</label>
    </ligand>
</feature>
<feature type="binding site" evidence="9 13">
    <location>
        <position position="449"/>
    </location>
    <ligand>
        <name>Mn(2+)</name>
        <dbReference type="ChEBI" id="CHEBI:29035"/>
        <label>2</label>
    </ligand>
</feature>
<accession>A0A1G2BUV3</accession>
<evidence type="ECO:0000256" key="11">
    <source>
        <dbReference type="PIRSR" id="PIRSR001492-1"/>
    </source>
</evidence>
<feature type="binding site" evidence="9 12">
    <location>
        <position position="191"/>
    </location>
    <ligand>
        <name>substrate</name>
    </ligand>
</feature>
<evidence type="ECO:0000313" key="16">
    <source>
        <dbReference type="EMBL" id="OGY92903.1"/>
    </source>
</evidence>
<feature type="binding site" evidence="9 13">
    <location>
        <position position="68"/>
    </location>
    <ligand>
        <name>Mn(2+)</name>
        <dbReference type="ChEBI" id="CHEBI:29035"/>
        <label>2</label>
    </ligand>
</feature>
<evidence type="ECO:0000256" key="5">
    <source>
        <dbReference type="ARBA" id="ARBA00022723"/>
    </source>
</evidence>
<dbReference type="InterPro" id="IPR006124">
    <property type="entry name" value="Metalloenzyme"/>
</dbReference>
<evidence type="ECO:0000256" key="6">
    <source>
        <dbReference type="ARBA" id="ARBA00023152"/>
    </source>
</evidence>
<sequence>MADAITARPRPVTLIVLDGWGIAPPSRANAISLARTPNMDSYLTTYPAMSIQAGGESVGLSWGEIGNSEVGHLSLGSGRVLYQSLPRISHAIADGSLFTNPVLLKLYDAVKKRNVALHLMGLVSSGGVHSYNEHLYALLELAAQRGVSRVFVHCFLDGRDTPLNSGLNFVTKLLDKCKQLGVGRVASISGRHYAMDRDGRWDRIRKAYQALVNGQSEKTYDDPIAAINELYKMQVYDEQFVPTVITEHGKPVGSIANGDGVVFFNFRADRARQLTKALVLPGFNKFERAYMKDLVFVAMTEYEKDLPVDVVFPPEEVTTPLAKVVSDAGLKQLRVAETEKYAHVTYFFNGGKEVSFPGEDHILIPSVKVPSYDEKPAMSAREITSRVISEIRESKYDFIVLNFANADMVGHTGNLQATIKAIEALDDCIGQIVDTVLAYDGAVLITADHGNAEKMFNLQTGLIDKMHTNSAVPLIIVGKQWAGKNVPDGVLGADLSAARSAGILSDVTATIIKIMGLQKPSEMIGTPLI</sequence>
<dbReference type="CDD" id="cd16010">
    <property type="entry name" value="iPGM"/>
    <property type="match status" value="1"/>
</dbReference>
<dbReference type="PANTHER" id="PTHR31637">
    <property type="entry name" value="2,3-BISPHOSPHOGLYCERATE-INDEPENDENT PHOSPHOGLYCERATE MUTASE"/>
    <property type="match status" value="1"/>
</dbReference>
<comment type="similarity">
    <text evidence="4 9">Belongs to the BPG-independent phosphoglycerate mutase family.</text>
</comment>
<feature type="domain" description="Metalloenzyme" evidence="14">
    <location>
        <begin position="11"/>
        <end position="519"/>
    </location>
</feature>
<feature type="binding site" evidence="9 13">
    <location>
        <position position="18"/>
    </location>
    <ligand>
        <name>Mn(2+)</name>
        <dbReference type="ChEBI" id="CHEBI:29035"/>
        <label>2</label>
    </ligand>
</feature>
<evidence type="ECO:0000256" key="13">
    <source>
        <dbReference type="PIRSR" id="PIRSR001492-3"/>
    </source>
</evidence>
<evidence type="ECO:0000256" key="1">
    <source>
        <dbReference type="ARBA" id="ARBA00000370"/>
    </source>
</evidence>
<dbReference type="AlphaFoldDB" id="A0A1G2BUV3"/>
<dbReference type="InterPro" id="IPR017850">
    <property type="entry name" value="Alkaline_phosphatase_core_sf"/>
</dbReference>
<feature type="domain" description="BPG-independent PGAM N-terminal" evidence="15">
    <location>
        <begin position="88"/>
        <end position="304"/>
    </location>
</feature>
<feature type="binding site" evidence="9 13">
    <location>
        <position position="411"/>
    </location>
    <ligand>
        <name>Mn(2+)</name>
        <dbReference type="ChEBI" id="CHEBI:29035"/>
        <label>1</label>
    </ligand>
</feature>
<dbReference type="EMBL" id="MHKN01000006">
    <property type="protein sequence ID" value="OGY92903.1"/>
    <property type="molecule type" value="Genomic_DNA"/>
</dbReference>
<proteinExistence type="inferred from homology"/>
<dbReference type="PIRSF" id="PIRSF001492">
    <property type="entry name" value="IPGAM"/>
    <property type="match status" value="1"/>
</dbReference>
<dbReference type="UniPathway" id="UPA00109">
    <property type="reaction ID" value="UER00186"/>
</dbReference>
<keyword evidence="6 9" id="KW-0324">Glycolysis</keyword>
<dbReference type="GO" id="GO:0004619">
    <property type="term" value="F:phosphoglycerate mutase activity"/>
    <property type="evidence" value="ECO:0007669"/>
    <property type="project" value="UniProtKB-UniRule"/>
</dbReference>
<evidence type="ECO:0000259" key="14">
    <source>
        <dbReference type="Pfam" id="PF01676"/>
    </source>
</evidence>
<evidence type="ECO:0000256" key="7">
    <source>
        <dbReference type="ARBA" id="ARBA00023211"/>
    </source>
</evidence>
<dbReference type="Pfam" id="PF06415">
    <property type="entry name" value="iPGM_N"/>
    <property type="match status" value="1"/>
</dbReference>
<dbReference type="Proteomes" id="UP000177349">
    <property type="component" value="Unassembled WGS sequence"/>
</dbReference>
<dbReference type="Gene3D" id="3.40.720.10">
    <property type="entry name" value="Alkaline Phosphatase, subunit A"/>
    <property type="match status" value="1"/>
</dbReference>
<dbReference type="GO" id="GO:0006007">
    <property type="term" value="P:glucose catabolic process"/>
    <property type="evidence" value="ECO:0007669"/>
    <property type="project" value="InterPro"/>
</dbReference>
<comment type="cofactor">
    <cofactor evidence="9">
        <name>Mn(2+)</name>
        <dbReference type="ChEBI" id="CHEBI:29035"/>
    </cofactor>
    <text evidence="9">Binds 2 manganese ions per subunit.</text>
</comment>
<dbReference type="InterPro" id="IPR011258">
    <property type="entry name" value="BPG-indep_PGM_N"/>
</dbReference>
<reference evidence="16 17" key="1">
    <citation type="journal article" date="2016" name="Nat. Commun.">
        <title>Thousands of microbial genomes shed light on interconnected biogeochemical processes in an aquifer system.</title>
        <authorList>
            <person name="Anantharaman K."/>
            <person name="Brown C.T."/>
            <person name="Hug L.A."/>
            <person name="Sharon I."/>
            <person name="Castelle C.J."/>
            <person name="Probst A.J."/>
            <person name="Thomas B.C."/>
            <person name="Singh A."/>
            <person name="Wilkins M.J."/>
            <person name="Karaoz U."/>
            <person name="Brodie E.L."/>
            <person name="Williams K.H."/>
            <person name="Hubbard S.S."/>
            <person name="Banfield J.F."/>
        </authorList>
    </citation>
    <scope>NUCLEOTIDE SEQUENCE [LARGE SCALE GENOMIC DNA]</scope>
</reference>
<evidence type="ECO:0000256" key="12">
    <source>
        <dbReference type="PIRSR" id="PIRSR001492-2"/>
    </source>
</evidence>
<evidence type="ECO:0000256" key="4">
    <source>
        <dbReference type="ARBA" id="ARBA00008819"/>
    </source>
</evidence>
<dbReference type="Gene3D" id="3.40.1450.10">
    <property type="entry name" value="BPG-independent phosphoglycerate mutase, domain B"/>
    <property type="match status" value="1"/>
</dbReference>
<evidence type="ECO:0000256" key="3">
    <source>
        <dbReference type="ARBA" id="ARBA00004798"/>
    </source>
</evidence>
<dbReference type="SUPFAM" id="SSF64158">
    <property type="entry name" value="2,3-Bisphosphoglycerate-independent phosphoglycerate mutase, substrate-binding domain"/>
    <property type="match status" value="1"/>
</dbReference>